<dbReference type="GO" id="GO:0004553">
    <property type="term" value="F:hydrolase activity, hydrolyzing O-glycosyl compounds"/>
    <property type="evidence" value="ECO:0007669"/>
    <property type="project" value="InterPro"/>
</dbReference>
<proteinExistence type="inferred from homology"/>
<keyword evidence="1 3" id="KW-0378">Hydrolase</keyword>
<keyword evidence="7" id="KW-1185">Reference proteome</keyword>
<evidence type="ECO:0000256" key="3">
    <source>
        <dbReference type="RuleBase" id="RU361153"/>
    </source>
</evidence>
<dbReference type="eggNOG" id="COG2730">
    <property type="taxonomic scope" value="Bacteria"/>
</dbReference>
<dbReference type="PANTHER" id="PTHR34142">
    <property type="entry name" value="ENDO-BETA-1,4-GLUCANASE A"/>
    <property type="match status" value="1"/>
</dbReference>
<comment type="similarity">
    <text evidence="3">Belongs to the glycosyl hydrolase 5 (cellulase A) family.</text>
</comment>
<dbReference type="HOGENOM" id="CLU_012932_3_0_10"/>
<keyword evidence="4" id="KW-0732">Signal</keyword>
<protein>
    <submittedName>
        <fullName evidence="6">Endoglucanase</fullName>
    </submittedName>
</protein>
<dbReference type="GO" id="GO:0000272">
    <property type="term" value="P:polysaccharide catabolic process"/>
    <property type="evidence" value="ECO:0007669"/>
    <property type="project" value="InterPro"/>
</dbReference>
<dbReference type="EMBL" id="CP003557">
    <property type="protein sequence ID" value="AFN73995.1"/>
    <property type="molecule type" value="Genomic_DNA"/>
</dbReference>
<dbReference type="OrthoDB" id="154460at2"/>
<accession>I6Z4D9</accession>
<feature type="domain" description="Glycoside hydrolase family 5" evidence="5">
    <location>
        <begin position="58"/>
        <end position="297"/>
    </location>
</feature>
<dbReference type="Gene3D" id="3.20.20.80">
    <property type="entry name" value="Glycosidases"/>
    <property type="match status" value="1"/>
</dbReference>
<organism evidence="6 7">
    <name type="scientific">Melioribacter roseus (strain DSM 23840 / JCM 17771 / VKM B-2668 / P3M-2)</name>
    <dbReference type="NCBI Taxonomy" id="1191523"/>
    <lineage>
        <taxon>Bacteria</taxon>
        <taxon>Pseudomonadati</taxon>
        <taxon>Ignavibacteriota</taxon>
        <taxon>Ignavibacteria</taxon>
        <taxon>Ignavibacteriales</taxon>
        <taxon>Melioribacteraceae</taxon>
        <taxon>Melioribacter</taxon>
    </lineage>
</organism>
<dbReference type="PATRIC" id="fig|1191523.3.peg.788"/>
<evidence type="ECO:0000256" key="4">
    <source>
        <dbReference type="SAM" id="SignalP"/>
    </source>
</evidence>
<dbReference type="PANTHER" id="PTHR34142:SF1">
    <property type="entry name" value="GLYCOSIDE HYDROLASE FAMILY 5 DOMAIN-CONTAINING PROTEIN"/>
    <property type="match status" value="1"/>
</dbReference>
<gene>
    <name evidence="6" type="ordered locus">MROS_0753</name>
</gene>
<feature type="signal peptide" evidence="4">
    <location>
        <begin position="1"/>
        <end position="21"/>
    </location>
</feature>
<sequence>MSIKNILLLLTLISFSFFNCKDESQAVTNPAEDASPKTIVELIGPLKTAGNRIVGKADTAVVLRGMSLFWSQWGGKYYNEECVKWLRDDWKCTIVRASIGVESGGYLSNPEAEMQKAETVINAAINLGIYVIVDWHDHHAENHLEEAKEFFKAIAQKYGDKPNLIYEIYNEPMQVSWSKVVKPYAVEVIKTIREYDPDNLIVVGNPTWSQDVDVAAKDPIDDVNVAYSLHFYSSTHRQYNRTKASNALANGAALFVTEYGLSEASGNGNIDLNEANLWFDFMEQNKLSSCNWSVMDKNESSAALKPGASATGGWNESDLTLSGNTIRNYIRSHNAPLFELLTKQSKR</sequence>
<dbReference type="STRING" id="1191523.MROS_0753"/>
<evidence type="ECO:0000313" key="6">
    <source>
        <dbReference type="EMBL" id="AFN73995.1"/>
    </source>
</evidence>
<evidence type="ECO:0000256" key="2">
    <source>
        <dbReference type="ARBA" id="ARBA00023295"/>
    </source>
</evidence>
<dbReference type="SUPFAM" id="SSF51445">
    <property type="entry name" value="(Trans)glycosidases"/>
    <property type="match status" value="1"/>
</dbReference>
<dbReference type="Proteomes" id="UP000009011">
    <property type="component" value="Chromosome"/>
</dbReference>
<evidence type="ECO:0000259" key="5">
    <source>
        <dbReference type="Pfam" id="PF00150"/>
    </source>
</evidence>
<keyword evidence="2 3" id="KW-0326">Glycosidase</keyword>
<feature type="chain" id="PRO_5003707163" evidence="4">
    <location>
        <begin position="22"/>
        <end position="347"/>
    </location>
</feature>
<dbReference type="InterPro" id="IPR017853">
    <property type="entry name" value="GH"/>
</dbReference>
<reference evidence="6 7" key="1">
    <citation type="journal article" date="2013" name="PLoS ONE">
        <title>Genomic analysis of Melioribacter roseus, facultatively anaerobic organotrophic bacterium representing a novel deep lineage within Bacteriodetes/Chlorobi group.</title>
        <authorList>
            <person name="Kadnikov V.V."/>
            <person name="Mardanov A.V."/>
            <person name="Podosokorskaya O.A."/>
            <person name="Gavrilov S.N."/>
            <person name="Kublanov I.V."/>
            <person name="Beletsky A.V."/>
            <person name="Bonch-Osmolovskaya E.A."/>
            <person name="Ravin N.V."/>
        </authorList>
    </citation>
    <scope>NUCLEOTIDE SEQUENCE [LARGE SCALE GENOMIC DNA]</scope>
    <source>
        <strain evidence="7">JCM 17771 / P3M-2</strain>
    </source>
</reference>
<dbReference type="AlphaFoldDB" id="I6Z4D9"/>
<name>I6Z4D9_MELRP</name>
<dbReference type="InterPro" id="IPR001547">
    <property type="entry name" value="Glyco_hydro_5"/>
</dbReference>
<dbReference type="Pfam" id="PF00150">
    <property type="entry name" value="Cellulase"/>
    <property type="match status" value="1"/>
</dbReference>
<dbReference type="RefSeq" id="WP_014855431.1">
    <property type="nucleotide sequence ID" value="NC_018178.1"/>
</dbReference>
<dbReference type="KEGG" id="mro:MROS_0753"/>
<evidence type="ECO:0000256" key="1">
    <source>
        <dbReference type="ARBA" id="ARBA00022801"/>
    </source>
</evidence>
<evidence type="ECO:0000313" key="7">
    <source>
        <dbReference type="Proteomes" id="UP000009011"/>
    </source>
</evidence>